<accession>A0A9P8L921</accession>
<protein>
    <recommendedName>
        <fullName evidence="2">Ubiquitin 3 binding protein But2 C-terminal domain-containing protein</fullName>
    </recommendedName>
</protein>
<evidence type="ECO:0000313" key="3">
    <source>
        <dbReference type="EMBL" id="KAH0556622.1"/>
    </source>
</evidence>
<keyword evidence="1" id="KW-0732">Signal</keyword>
<sequence length="191" mass="20446">MKFATAAALVPFLAAFTSAVPTPQNSPPPHRDSNNGTIIYPYATSTYAVWSGAINYGTNYGLVQKTQTSSDISTLVTFDFPASTAGRKCAFNFRLTNSATVTGTGQADVFTSLDNPKGSTTDWPQGNLRDQNAGRIQAVKGGPATLVMAFGNQGPFDCPAGHRYTGELVPTGDYDEIRWDVYTEGPEIIVY</sequence>
<organism evidence="3 4">
    <name type="scientific">Trichoglossum hirsutum</name>
    <dbReference type="NCBI Taxonomy" id="265104"/>
    <lineage>
        <taxon>Eukaryota</taxon>
        <taxon>Fungi</taxon>
        <taxon>Dikarya</taxon>
        <taxon>Ascomycota</taxon>
        <taxon>Pezizomycotina</taxon>
        <taxon>Geoglossomycetes</taxon>
        <taxon>Geoglossales</taxon>
        <taxon>Geoglossaceae</taxon>
        <taxon>Trichoglossum</taxon>
    </lineage>
</organism>
<proteinExistence type="predicted"/>
<dbReference type="InterPro" id="IPR018620">
    <property type="entry name" value="Ubiquitin3-bd_protein_But2_C"/>
</dbReference>
<feature type="signal peptide" evidence="1">
    <location>
        <begin position="1"/>
        <end position="19"/>
    </location>
</feature>
<evidence type="ECO:0000256" key="1">
    <source>
        <dbReference type="SAM" id="SignalP"/>
    </source>
</evidence>
<dbReference type="EMBL" id="JAGHQM010001052">
    <property type="protein sequence ID" value="KAH0556622.1"/>
    <property type="molecule type" value="Genomic_DNA"/>
</dbReference>
<keyword evidence="4" id="KW-1185">Reference proteome</keyword>
<name>A0A9P8L921_9PEZI</name>
<feature type="chain" id="PRO_5040143291" description="Ubiquitin 3 binding protein But2 C-terminal domain-containing protein" evidence="1">
    <location>
        <begin position="20"/>
        <end position="191"/>
    </location>
</feature>
<evidence type="ECO:0000259" key="2">
    <source>
        <dbReference type="Pfam" id="PF09792"/>
    </source>
</evidence>
<evidence type="ECO:0000313" key="4">
    <source>
        <dbReference type="Proteomes" id="UP000750711"/>
    </source>
</evidence>
<comment type="caution">
    <text evidence="3">The sequence shown here is derived from an EMBL/GenBank/DDBJ whole genome shotgun (WGS) entry which is preliminary data.</text>
</comment>
<feature type="domain" description="Ubiquitin 3 binding protein But2 C-terminal" evidence="2">
    <location>
        <begin position="58"/>
        <end position="173"/>
    </location>
</feature>
<reference evidence="3" key="1">
    <citation type="submission" date="2021-03" db="EMBL/GenBank/DDBJ databases">
        <title>Comparative genomics and phylogenomic investigation of the class Geoglossomycetes provide insights into ecological specialization and systematics.</title>
        <authorList>
            <person name="Melie T."/>
            <person name="Pirro S."/>
            <person name="Miller A.N."/>
            <person name="Quandt A."/>
        </authorList>
    </citation>
    <scope>NUCLEOTIDE SEQUENCE</scope>
    <source>
        <strain evidence="3">CAQ_001_2017</strain>
    </source>
</reference>
<gene>
    <name evidence="3" type="ORF">GP486_005542</name>
</gene>
<dbReference type="Proteomes" id="UP000750711">
    <property type="component" value="Unassembled WGS sequence"/>
</dbReference>
<dbReference type="AlphaFoldDB" id="A0A9P8L921"/>
<dbReference type="Pfam" id="PF09792">
    <property type="entry name" value="But2"/>
    <property type="match status" value="1"/>
</dbReference>